<keyword evidence="3" id="KW-1185">Reference proteome</keyword>
<evidence type="ECO:0000313" key="2">
    <source>
        <dbReference type="EMBL" id="RNF04657.1"/>
    </source>
</evidence>
<reference evidence="2 3" key="1">
    <citation type="journal article" date="2018" name="BMC Genomics">
        <title>Genomic comparison of Trypanosoma conorhini and Trypanosoma rangeli to Trypanosoma cruzi strains of high and low virulence.</title>
        <authorList>
            <person name="Bradwell K.R."/>
            <person name="Koparde V.N."/>
            <person name="Matveyev A.V."/>
            <person name="Serrano M.G."/>
            <person name="Alves J.M."/>
            <person name="Parikh H."/>
            <person name="Huang B."/>
            <person name="Lee V."/>
            <person name="Espinosa-Alvarez O."/>
            <person name="Ortiz P.A."/>
            <person name="Costa-Martins A.G."/>
            <person name="Teixeira M.M."/>
            <person name="Buck G.A."/>
        </authorList>
    </citation>
    <scope>NUCLEOTIDE SEQUENCE [LARGE SCALE GENOMIC DNA]</scope>
    <source>
        <strain evidence="2 3">025E</strain>
    </source>
</reference>
<accession>A0A422NGT1</accession>
<dbReference type="EMBL" id="MKKU01000669">
    <property type="protein sequence ID" value="RNF04657.1"/>
    <property type="molecule type" value="Genomic_DNA"/>
</dbReference>
<proteinExistence type="predicted"/>
<dbReference type="RefSeq" id="XP_029225097.1">
    <property type="nucleotide sequence ID" value="XM_029374773.1"/>
</dbReference>
<sequence length="275" mass="30793">MGAEQQMADATADAKPQEGAAPLQGSYPVASRHHKRPHPSAPYRRPVALPNYKVLAQPRTNNYYHATGGCPCIPRAVAHPGSWRLKEAQLRSSTAAHPATWSRKRPTATCCVHSAQTYGWKPGPHTVLAKNTAASGLCDTFGNMAFKRPTGVRDKDSEVSSVCAQKLEDLEALILEEHEARRNVEMDVGELQDIQREGTQDDYKLDYRNEKLRKEAAAASEAQLHDLLREVRGIVKRPLNQTNIDILRRVVERQECLMQQRALKAREDYPQIVFP</sequence>
<dbReference type="Proteomes" id="UP000284403">
    <property type="component" value="Unassembled WGS sequence"/>
</dbReference>
<organism evidence="2 3">
    <name type="scientific">Trypanosoma conorhini</name>
    <dbReference type="NCBI Taxonomy" id="83891"/>
    <lineage>
        <taxon>Eukaryota</taxon>
        <taxon>Discoba</taxon>
        <taxon>Euglenozoa</taxon>
        <taxon>Kinetoplastea</taxon>
        <taxon>Metakinetoplastina</taxon>
        <taxon>Trypanosomatida</taxon>
        <taxon>Trypanosomatidae</taxon>
        <taxon>Trypanosoma</taxon>
    </lineage>
</organism>
<name>A0A422NGT1_9TRYP</name>
<evidence type="ECO:0000313" key="3">
    <source>
        <dbReference type="Proteomes" id="UP000284403"/>
    </source>
</evidence>
<dbReference type="OrthoDB" id="238331at2759"/>
<dbReference type="GeneID" id="40321525"/>
<evidence type="ECO:0000256" key="1">
    <source>
        <dbReference type="SAM" id="MobiDB-lite"/>
    </source>
</evidence>
<dbReference type="AlphaFoldDB" id="A0A422NGT1"/>
<protein>
    <submittedName>
        <fullName evidence="2">Uncharacterized protein</fullName>
    </submittedName>
</protein>
<comment type="caution">
    <text evidence="2">The sequence shown here is derived from an EMBL/GenBank/DDBJ whole genome shotgun (WGS) entry which is preliminary data.</text>
</comment>
<feature type="region of interest" description="Disordered" evidence="1">
    <location>
        <begin position="1"/>
        <end position="46"/>
    </location>
</feature>
<gene>
    <name evidence="2" type="ORF">Tco025E_07914</name>
</gene>